<dbReference type="EMBL" id="AP025739">
    <property type="protein sequence ID" value="BDI32235.1"/>
    <property type="molecule type" value="Genomic_DNA"/>
</dbReference>
<keyword evidence="3" id="KW-1185">Reference proteome</keyword>
<dbReference type="AlphaFoldDB" id="A0A402CXR9"/>
<proteinExistence type="predicted"/>
<dbReference type="KEGG" id="ccot:CCAX7_42860"/>
<feature type="compositionally biased region" description="Basic and acidic residues" evidence="1">
    <location>
        <begin position="145"/>
        <end position="157"/>
    </location>
</feature>
<dbReference type="InterPro" id="IPR003772">
    <property type="entry name" value="YceD"/>
</dbReference>
<dbReference type="RefSeq" id="WP_119322072.1">
    <property type="nucleotide sequence ID" value="NZ_AP025739.1"/>
</dbReference>
<dbReference type="Pfam" id="PF02620">
    <property type="entry name" value="YceD"/>
    <property type="match status" value="1"/>
</dbReference>
<evidence type="ECO:0000313" key="3">
    <source>
        <dbReference type="Proteomes" id="UP000287394"/>
    </source>
</evidence>
<organism evidence="2 3">
    <name type="scientific">Capsulimonas corticalis</name>
    <dbReference type="NCBI Taxonomy" id="2219043"/>
    <lineage>
        <taxon>Bacteria</taxon>
        <taxon>Bacillati</taxon>
        <taxon>Armatimonadota</taxon>
        <taxon>Armatimonadia</taxon>
        <taxon>Capsulimonadales</taxon>
        <taxon>Capsulimonadaceae</taxon>
        <taxon>Capsulimonas</taxon>
    </lineage>
</organism>
<protein>
    <submittedName>
        <fullName evidence="2">Uncharacterized protein</fullName>
    </submittedName>
</protein>
<reference evidence="2 3" key="1">
    <citation type="journal article" date="2019" name="Int. J. Syst. Evol. Microbiol.">
        <title>Capsulimonas corticalis gen. nov., sp. nov., an aerobic capsulated bacterium, of a novel bacterial order, Capsulimonadales ord. nov., of the class Armatimonadia of the phylum Armatimonadetes.</title>
        <authorList>
            <person name="Li J."/>
            <person name="Kudo C."/>
            <person name="Tonouchi A."/>
        </authorList>
    </citation>
    <scope>NUCLEOTIDE SEQUENCE [LARGE SCALE GENOMIC DNA]</scope>
    <source>
        <strain evidence="2 3">AX-7</strain>
    </source>
</reference>
<evidence type="ECO:0000256" key="1">
    <source>
        <dbReference type="SAM" id="MobiDB-lite"/>
    </source>
</evidence>
<dbReference type="Proteomes" id="UP000287394">
    <property type="component" value="Chromosome"/>
</dbReference>
<feature type="region of interest" description="Disordered" evidence="1">
    <location>
        <begin position="143"/>
        <end position="170"/>
    </location>
</feature>
<dbReference type="OrthoDB" id="9790372at2"/>
<gene>
    <name evidence="2" type="ORF">CCAX7_42860</name>
</gene>
<accession>A0A402CXR9</accession>
<evidence type="ECO:0000313" key="2">
    <source>
        <dbReference type="EMBL" id="BDI32235.1"/>
    </source>
</evidence>
<name>A0A402CXR9_9BACT</name>
<sequence length="170" mass="19135">MLRLDLAEIIRTPGMYHTYKVNEAPYATDDVEYVSPITGDITVTNTGTMLLVRGPIKTTIAMECNRCLETVRVPIETDIEEQFDLQEMDDSQHHDKVVKVVEEENIGAFEDKVLLLDVLIRQATILAEPLMPLCREDCPGIPVKSTDKDADTTEPLKKSPFSDLSKLLEE</sequence>